<reference evidence="1" key="1">
    <citation type="journal article" date="2012" name="Nature">
        <title>The tomato genome sequence provides insights into fleshy fruit evolution.</title>
        <authorList>
            <consortium name="Tomato Genome Consortium"/>
        </authorList>
    </citation>
    <scope>NUCLEOTIDE SEQUENCE [LARGE SCALE GENOMIC DNA]</scope>
    <source>
        <strain evidence="1">cv. Heinz 1706</strain>
    </source>
</reference>
<protein>
    <submittedName>
        <fullName evidence="1">Uncharacterized protein</fullName>
    </submittedName>
</protein>
<sequence>MQGTTRVLTKEHAEKEEWCFLSIHCHLRFQVVSTYHIDKSLTNTMFVFSECCRSSENKRGI</sequence>
<name>A0A3Q7H6Z3_SOLLC</name>
<organism evidence="1">
    <name type="scientific">Solanum lycopersicum</name>
    <name type="common">Tomato</name>
    <name type="synonym">Lycopersicon esculentum</name>
    <dbReference type="NCBI Taxonomy" id="4081"/>
    <lineage>
        <taxon>Eukaryota</taxon>
        <taxon>Viridiplantae</taxon>
        <taxon>Streptophyta</taxon>
        <taxon>Embryophyta</taxon>
        <taxon>Tracheophyta</taxon>
        <taxon>Spermatophyta</taxon>
        <taxon>Magnoliopsida</taxon>
        <taxon>eudicotyledons</taxon>
        <taxon>Gunneridae</taxon>
        <taxon>Pentapetalae</taxon>
        <taxon>asterids</taxon>
        <taxon>lamiids</taxon>
        <taxon>Solanales</taxon>
        <taxon>Solanaceae</taxon>
        <taxon>Solanoideae</taxon>
        <taxon>Solaneae</taxon>
        <taxon>Solanum</taxon>
        <taxon>Solanum subgen. Lycopersicon</taxon>
    </lineage>
</organism>
<keyword evidence="2" id="KW-1185">Reference proteome</keyword>
<dbReference type="InParanoid" id="A0A3Q7H6Z3"/>
<evidence type="ECO:0000313" key="1">
    <source>
        <dbReference type="EnsemblPlants" id="Solyc07g026607.1.1.1"/>
    </source>
</evidence>
<reference evidence="1" key="2">
    <citation type="submission" date="2019-01" db="UniProtKB">
        <authorList>
            <consortium name="EnsemblPlants"/>
        </authorList>
    </citation>
    <scope>IDENTIFICATION</scope>
    <source>
        <strain evidence="1">cv. Heinz 1706</strain>
    </source>
</reference>
<evidence type="ECO:0000313" key="2">
    <source>
        <dbReference type="Proteomes" id="UP000004994"/>
    </source>
</evidence>
<dbReference type="AlphaFoldDB" id="A0A3Q7H6Z3"/>
<dbReference type="Proteomes" id="UP000004994">
    <property type="component" value="Chromosome 7"/>
</dbReference>
<accession>A0A3Q7H6Z3</accession>
<proteinExistence type="predicted"/>
<dbReference type="Gramene" id="Solyc07g026607.1.1">
    <property type="protein sequence ID" value="Solyc07g026607.1.1.1"/>
    <property type="gene ID" value="Solyc07g026607.1"/>
</dbReference>
<dbReference type="EnsemblPlants" id="Solyc07g026607.1.1">
    <property type="protein sequence ID" value="Solyc07g026607.1.1.1"/>
    <property type="gene ID" value="Solyc07g026607.1"/>
</dbReference>